<dbReference type="PANTHER" id="PTHR40057">
    <property type="entry name" value="SLR1162 PROTEIN"/>
    <property type="match status" value="1"/>
</dbReference>
<keyword evidence="1" id="KW-1133">Transmembrane helix</keyword>
<feature type="transmembrane region" description="Helical" evidence="1">
    <location>
        <begin position="154"/>
        <end position="177"/>
    </location>
</feature>
<protein>
    <recommendedName>
        <fullName evidence="4">Antibiotic biosynthesis monooxygenase</fullName>
    </recommendedName>
</protein>
<proteinExistence type="predicted"/>
<dbReference type="RefSeq" id="WP_200389154.1">
    <property type="nucleotide sequence ID" value="NZ_NRSD01000023.1"/>
</dbReference>
<keyword evidence="1" id="KW-0812">Transmembrane</keyword>
<evidence type="ECO:0000313" key="2">
    <source>
        <dbReference type="EMBL" id="MBK1646345.1"/>
    </source>
</evidence>
<dbReference type="InterPro" id="IPR038762">
    <property type="entry name" value="ABM_predict"/>
</dbReference>
<dbReference type="AlphaFoldDB" id="A0A9X0WKU9"/>
<dbReference type="PANTHER" id="PTHR40057:SF1">
    <property type="entry name" value="SLR1162 PROTEIN"/>
    <property type="match status" value="1"/>
</dbReference>
<dbReference type="EMBL" id="NRSD01000023">
    <property type="protein sequence ID" value="MBK1646345.1"/>
    <property type="molecule type" value="Genomic_DNA"/>
</dbReference>
<organism evidence="2 3">
    <name type="scientific">Thiocapsa imhoffii</name>
    <dbReference type="NCBI Taxonomy" id="382777"/>
    <lineage>
        <taxon>Bacteria</taxon>
        <taxon>Pseudomonadati</taxon>
        <taxon>Pseudomonadota</taxon>
        <taxon>Gammaproteobacteria</taxon>
        <taxon>Chromatiales</taxon>
        <taxon>Chromatiaceae</taxon>
        <taxon>Thiocapsa</taxon>
    </lineage>
</organism>
<dbReference type="SUPFAM" id="SSF54909">
    <property type="entry name" value="Dimeric alpha+beta barrel"/>
    <property type="match status" value="1"/>
</dbReference>
<accession>A0A9X0WKU9</accession>
<sequence length="228" mass="25319">MSQITDQDLGLDIIAAKSRYTAIVTQRIDPNRRDDYLQWQRGITAAASTFPGYVKTEVFEPIPNLIPEWVTLVHFKDNESLENWINSDERKHWTETFHQDFGAYDFQKLGGLDAWFSSVTGSAPIPDWRMAATVVLALYPTVMLWTLYVSPHLASLPFAASMLIGNIASVSILQWILMPAVTRVLSFWLQPTRSAGRAATIAGFVAIVVTLGGLAWIFETIGSGAADL</sequence>
<gene>
    <name evidence="2" type="ORF">CKO25_17160</name>
</gene>
<comment type="caution">
    <text evidence="2">The sequence shown here is derived from an EMBL/GenBank/DDBJ whole genome shotgun (WGS) entry which is preliminary data.</text>
</comment>
<feature type="transmembrane region" description="Helical" evidence="1">
    <location>
        <begin position="198"/>
        <end position="218"/>
    </location>
</feature>
<name>A0A9X0WKU9_9GAMM</name>
<evidence type="ECO:0008006" key="4">
    <source>
        <dbReference type="Google" id="ProtNLM"/>
    </source>
</evidence>
<keyword evidence="1" id="KW-0472">Membrane</keyword>
<feature type="transmembrane region" description="Helical" evidence="1">
    <location>
        <begin position="130"/>
        <end position="148"/>
    </location>
</feature>
<evidence type="ECO:0000256" key="1">
    <source>
        <dbReference type="SAM" id="Phobius"/>
    </source>
</evidence>
<reference evidence="2 3" key="1">
    <citation type="journal article" date="2020" name="Microorganisms">
        <title>Osmotic Adaptation and Compatible Solute Biosynthesis of Phototrophic Bacteria as Revealed from Genome Analyses.</title>
        <authorList>
            <person name="Imhoff J.F."/>
            <person name="Rahn T."/>
            <person name="Kunzel S."/>
            <person name="Keller A."/>
            <person name="Neulinger S.C."/>
        </authorList>
    </citation>
    <scope>NUCLEOTIDE SEQUENCE [LARGE SCALE GENOMIC DNA]</scope>
    <source>
        <strain evidence="2 3">DSM 21303</strain>
    </source>
</reference>
<dbReference type="InterPro" id="IPR011008">
    <property type="entry name" value="Dimeric_a/b-barrel"/>
</dbReference>
<dbReference type="Proteomes" id="UP001138802">
    <property type="component" value="Unassembled WGS sequence"/>
</dbReference>
<keyword evidence="3" id="KW-1185">Reference proteome</keyword>
<evidence type="ECO:0000313" key="3">
    <source>
        <dbReference type="Proteomes" id="UP001138802"/>
    </source>
</evidence>
<dbReference type="Gene3D" id="3.30.70.100">
    <property type="match status" value="1"/>
</dbReference>